<sequence length="237" mass="27035">MPLFLLSVALLAWSAYSDARPQPLSENAELVRKKARQRLMTSVKQRTANVPLTPEQKRREAEQKRAIRQQNREMLAMHPRWSPGSVDALWERALDDKPAALPHAAKLRTVLQRLQKQLGKPYVWGGKTPDEGFDCSGLVFYAYNAVLERKLPRTANEMYNANHLQSVRKDKLKNGDLVFFKISQRPGADHVGVYLGDDKFIEAPRTGLNIRISQFSADFWQSHYLGARRILSEKAAL</sequence>
<dbReference type="PANTHER" id="PTHR47053:SF1">
    <property type="entry name" value="MUREIN DD-ENDOPEPTIDASE MEPH-RELATED"/>
    <property type="match status" value="1"/>
</dbReference>
<gene>
    <name evidence="6" type="ORF">G163CM_25230</name>
</gene>
<evidence type="ECO:0000313" key="6">
    <source>
        <dbReference type="EMBL" id="UGS41806.1"/>
    </source>
</evidence>
<dbReference type="PROSITE" id="PS51935">
    <property type="entry name" value="NLPC_P60"/>
    <property type="match status" value="1"/>
</dbReference>
<reference evidence="6 7" key="1">
    <citation type="journal article" date="2022" name="Int. J. Syst. Evol. Microbiol.">
        <title>Pseudocitrobacter corydidari sp. nov., isolated from the Asian emerald cockroach Corydidarum magnifica.</title>
        <authorList>
            <person name="Guzman J."/>
            <person name="Poehlein A."/>
            <person name="Glaeser S.P."/>
            <person name="Schwengers O."/>
            <person name="Blom J."/>
            <person name="Hollensteiner J."/>
            <person name="Kampfer P."/>
            <person name="Vilcinskas A."/>
        </authorList>
    </citation>
    <scope>NUCLEOTIDE SEQUENCE [LARGE SCALE GENOMIC DNA]</scope>
    <source>
        <strain evidence="6">G163CM</strain>
    </source>
</reference>
<dbReference type="Pfam" id="PF00877">
    <property type="entry name" value="NLPC_P60"/>
    <property type="match status" value="1"/>
</dbReference>
<keyword evidence="2" id="KW-0645">Protease</keyword>
<dbReference type="SUPFAM" id="SSF54001">
    <property type="entry name" value="Cysteine proteinases"/>
    <property type="match status" value="1"/>
</dbReference>
<evidence type="ECO:0000256" key="4">
    <source>
        <dbReference type="ARBA" id="ARBA00022807"/>
    </source>
</evidence>
<dbReference type="InterPro" id="IPR038765">
    <property type="entry name" value="Papain-like_cys_pep_sf"/>
</dbReference>
<evidence type="ECO:0000256" key="1">
    <source>
        <dbReference type="ARBA" id="ARBA00007074"/>
    </source>
</evidence>
<dbReference type="EMBL" id="CP087880">
    <property type="protein sequence ID" value="UGS41806.1"/>
    <property type="molecule type" value="Genomic_DNA"/>
</dbReference>
<feature type="domain" description="NlpC/P60" evidence="5">
    <location>
        <begin position="104"/>
        <end position="231"/>
    </location>
</feature>
<accession>A0ABY3S4Y0</accession>
<evidence type="ECO:0000256" key="3">
    <source>
        <dbReference type="ARBA" id="ARBA00022801"/>
    </source>
</evidence>
<proteinExistence type="inferred from homology"/>
<keyword evidence="4" id="KW-0788">Thiol protease</keyword>
<keyword evidence="7" id="KW-1185">Reference proteome</keyword>
<protein>
    <recommendedName>
        <fullName evidence="5">NlpC/P60 domain-containing protein</fullName>
    </recommendedName>
</protein>
<evidence type="ECO:0000256" key="2">
    <source>
        <dbReference type="ARBA" id="ARBA00022670"/>
    </source>
</evidence>
<dbReference type="InterPro" id="IPR000064">
    <property type="entry name" value="NLP_P60_dom"/>
</dbReference>
<organism evidence="6 7">
    <name type="scientific">Pseudocitrobacter corydidari</name>
    <dbReference type="NCBI Taxonomy" id="2891570"/>
    <lineage>
        <taxon>Bacteria</taxon>
        <taxon>Pseudomonadati</taxon>
        <taxon>Pseudomonadota</taxon>
        <taxon>Gammaproteobacteria</taxon>
        <taxon>Enterobacterales</taxon>
        <taxon>Enterobacteriaceae</taxon>
        <taxon>Pseudocitrobacter</taxon>
    </lineage>
</organism>
<keyword evidence="3" id="KW-0378">Hydrolase</keyword>
<comment type="similarity">
    <text evidence="1">Belongs to the peptidase C40 family.</text>
</comment>
<dbReference type="Gene3D" id="3.90.1720.10">
    <property type="entry name" value="endopeptidase domain like (from Nostoc punctiforme)"/>
    <property type="match status" value="1"/>
</dbReference>
<evidence type="ECO:0000259" key="5">
    <source>
        <dbReference type="PROSITE" id="PS51935"/>
    </source>
</evidence>
<dbReference type="InterPro" id="IPR051202">
    <property type="entry name" value="Peptidase_C40"/>
</dbReference>
<dbReference type="Proteomes" id="UP001199659">
    <property type="component" value="Chromosome"/>
</dbReference>
<dbReference type="PANTHER" id="PTHR47053">
    <property type="entry name" value="MUREIN DD-ENDOPEPTIDASE MEPH-RELATED"/>
    <property type="match status" value="1"/>
</dbReference>
<evidence type="ECO:0000313" key="7">
    <source>
        <dbReference type="Proteomes" id="UP001199659"/>
    </source>
</evidence>
<name>A0ABY3S4Y0_9ENTR</name>